<gene>
    <name evidence="1" type="ORF">SAMN04489841_3854</name>
</gene>
<reference evidence="2" key="1">
    <citation type="submission" date="2016-10" db="EMBL/GenBank/DDBJ databases">
        <authorList>
            <person name="Varghese N."/>
            <person name="Submissions S."/>
        </authorList>
    </citation>
    <scope>NUCLEOTIDE SEQUENCE [LARGE SCALE GENOMIC DNA]</scope>
    <source>
        <strain evidence="2">DSM 25055</strain>
    </source>
</reference>
<dbReference type="Proteomes" id="UP000199114">
    <property type="component" value="Unassembled WGS sequence"/>
</dbReference>
<evidence type="ECO:0000313" key="2">
    <source>
        <dbReference type="Proteomes" id="UP000199114"/>
    </source>
</evidence>
<dbReference type="EMBL" id="FOFD01000005">
    <property type="protein sequence ID" value="SER42922.1"/>
    <property type="molecule type" value="Genomic_DNA"/>
</dbReference>
<organism evidence="1 2">
    <name type="scientific">Natrinema salaciae</name>
    <dbReference type="NCBI Taxonomy" id="1186196"/>
    <lineage>
        <taxon>Archaea</taxon>
        <taxon>Methanobacteriati</taxon>
        <taxon>Methanobacteriota</taxon>
        <taxon>Stenosarchaea group</taxon>
        <taxon>Halobacteria</taxon>
        <taxon>Halobacteriales</taxon>
        <taxon>Natrialbaceae</taxon>
        <taxon>Natrinema</taxon>
    </lineage>
</organism>
<dbReference type="OrthoDB" id="350716at2157"/>
<protein>
    <submittedName>
        <fullName evidence="1">Uncharacterized protein</fullName>
    </submittedName>
</protein>
<dbReference type="RefSeq" id="WP_090620591.1">
    <property type="nucleotide sequence ID" value="NZ_FOFD01000005.1"/>
</dbReference>
<proteinExistence type="predicted"/>
<name>A0A1H9P420_9EURY</name>
<sequence length="288" mass="31974">MSDDLFETTETTERVKELVASFKDGTAGDAEFEALRELLSAEDALDRDGVLYGIRSVGILDEERTDAAVDVLLGYCFDQPRKVREVAAESLSDIGCERTARITGSQYDVAVDARYIDNGADYLNYHKVTDLSKGAAGEKIAETNIRTEIASKIDEGEKVDDYIYKGYDPGTVNDNGPDLVYKDPEGDLIIDEVKFLSDDGNFGKRNLGKTKDGDVTQMSDQWIRNVLSEERGIDKSTREAIEDARATGDVRREITVIQNRPKDGKTVTKSINELGIDEVRLIKIGEQR</sequence>
<accession>A0A1H9P420</accession>
<keyword evidence="2" id="KW-1185">Reference proteome</keyword>
<evidence type="ECO:0000313" key="1">
    <source>
        <dbReference type="EMBL" id="SER42922.1"/>
    </source>
</evidence>
<dbReference type="CDD" id="cd20702">
    <property type="entry name" value="PoNe"/>
    <property type="match status" value="1"/>
</dbReference>
<dbReference type="AlphaFoldDB" id="A0A1H9P420"/>